<proteinExistence type="predicted"/>
<feature type="compositionally biased region" description="Basic and acidic residues" evidence="5">
    <location>
        <begin position="388"/>
        <end position="411"/>
    </location>
</feature>
<sequence length="738" mass="85792">MELNKPLHNANGEERKCLPSKLFWKQLFICVGVWNMLFMAGMCMGTPTVLIPQLRREANSTDAVDGETASWLYSVFGTCTLPWVVITLFFTQYFGRRWPLFICVGVWNMLFMAGMCMGTPTVLIPQLRREANSTDAVDGETASWLYSVFGTCTLPWVVITLFFTQYFGRRWPVIISVSTIFLVFLFMSLSTNAKQILVAEIMEGCFFSCCLTVCVIILSEYTIPKYRGIFLCFKSSSFFWGLWIANIIGTFFHWKNIPILGMIVCLYSFTAFFWPESPHWLASRGRFEECKTSYRWLHGCDEESERDLATLIKRQTDYLNILSTVLLISTKFQTSIADGSILSAILTPTESATLQRQERSYYERYGARRPLYDRLDYDSRCGRCDDRYDDRNDDRDDYDRGRDRYDDDRRSNRPTSGSRHDKKDYDDDDRNYNNDRKNGQKNGTEDDNDTDKKRPYDDKDRPSSGRKGNRDRHRHDDRDRYRPDYYDRFLRDPYRHERPYYDDPYRERRPYDRYNPYSDRFDDGYGGRYDGYAYNGYRRPYYDDRYDRGGTYDPYGGYGPSVGRGPHDSFRPWDETYRGQSGWDSGGRGYYFASGRPDNAQSQYWGRPEYSRPQSSSSGWQSVGYTSGYRDPAQDYRGSFGYGQTGGYRQDVSSYGQSSGWQSVGERRPYRDQSGVSQLDNSNPDSRYGQPVYGQQNGFQPNSYGASSTTLATSYLYEREGDSAVTDKPDDNTTKPPS</sequence>
<evidence type="ECO:0000256" key="5">
    <source>
        <dbReference type="SAM" id="MobiDB-lite"/>
    </source>
</evidence>
<dbReference type="PANTHER" id="PTHR48021">
    <property type="match status" value="1"/>
</dbReference>
<reference evidence="7 8" key="1">
    <citation type="journal article" date="2015" name="Nat. Commun.">
        <title>Outbred genome sequencing and CRISPR/Cas9 gene editing in butterflies.</title>
        <authorList>
            <person name="Li X."/>
            <person name="Fan D."/>
            <person name="Zhang W."/>
            <person name="Liu G."/>
            <person name="Zhang L."/>
            <person name="Zhao L."/>
            <person name="Fang X."/>
            <person name="Chen L."/>
            <person name="Dong Y."/>
            <person name="Chen Y."/>
            <person name="Ding Y."/>
            <person name="Zhao R."/>
            <person name="Feng M."/>
            <person name="Zhu Y."/>
            <person name="Feng Y."/>
            <person name="Jiang X."/>
            <person name="Zhu D."/>
            <person name="Xiang H."/>
            <person name="Feng X."/>
            <person name="Li S."/>
            <person name="Wang J."/>
            <person name="Zhang G."/>
            <person name="Kronforst M.R."/>
            <person name="Wang W."/>
        </authorList>
    </citation>
    <scope>NUCLEOTIDE SEQUENCE [LARGE SCALE GENOMIC DNA]</scope>
    <source>
        <strain evidence="7">Ya'a_city_454_Px</strain>
        <tissue evidence="7">Whole body</tissue>
    </source>
</reference>
<evidence type="ECO:0000256" key="3">
    <source>
        <dbReference type="ARBA" id="ARBA00022989"/>
    </source>
</evidence>
<feature type="compositionally biased region" description="Basic and acidic residues" evidence="5">
    <location>
        <begin position="450"/>
        <end position="463"/>
    </location>
</feature>
<dbReference type="Gene3D" id="1.20.1250.20">
    <property type="entry name" value="MFS general substrate transporter like domains"/>
    <property type="match status" value="1"/>
</dbReference>
<organism evidence="7 8">
    <name type="scientific">Papilio xuthus</name>
    <name type="common">Asian swallowtail butterfly</name>
    <dbReference type="NCBI Taxonomy" id="66420"/>
    <lineage>
        <taxon>Eukaryota</taxon>
        <taxon>Metazoa</taxon>
        <taxon>Ecdysozoa</taxon>
        <taxon>Arthropoda</taxon>
        <taxon>Hexapoda</taxon>
        <taxon>Insecta</taxon>
        <taxon>Pterygota</taxon>
        <taxon>Neoptera</taxon>
        <taxon>Endopterygota</taxon>
        <taxon>Lepidoptera</taxon>
        <taxon>Glossata</taxon>
        <taxon>Ditrysia</taxon>
        <taxon>Papilionoidea</taxon>
        <taxon>Papilionidae</taxon>
        <taxon>Papilioninae</taxon>
        <taxon>Papilio</taxon>
    </lineage>
</organism>
<feature type="compositionally biased region" description="Polar residues" evidence="5">
    <location>
        <begin position="651"/>
        <end position="662"/>
    </location>
</feature>
<dbReference type="EMBL" id="KQ459595">
    <property type="protein sequence ID" value="KPI95735.1"/>
    <property type="molecule type" value="Genomic_DNA"/>
</dbReference>
<feature type="region of interest" description="Disordered" evidence="5">
    <location>
        <begin position="601"/>
        <end position="623"/>
    </location>
</feature>
<dbReference type="InterPro" id="IPR005828">
    <property type="entry name" value="MFS_sugar_transport-like"/>
</dbReference>
<keyword evidence="4 6" id="KW-0472">Membrane</keyword>
<feature type="transmembrane region" description="Helical" evidence="6">
    <location>
        <begin position="71"/>
        <end position="91"/>
    </location>
</feature>
<evidence type="ECO:0000256" key="6">
    <source>
        <dbReference type="SAM" id="Phobius"/>
    </source>
</evidence>
<accession>A0A194PX65</accession>
<feature type="transmembrane region" description="Helical" evidence="6">
    <location>
        <begin position="196"/>
        <end position="218"/>
    </location>
</feature>
<feature type="compositionally biased region" description="Polar residues" evidence="5">
    <location>
        <begin position="674"/>
        <end position="685"/>
    </location>
</feature>
<dbReference type="SUPFAM" id="SSF103473">
    <property type="entry name" value="MFS general substrate transporter"/>
    <property type="match status" value="2"/>
</dbReference>
<feature type="compositionally biased region" description="Basic and acidic residues" evidence="5">
    <location>
        <begin position="717"/>
        <end position="738"/>
    </location>
</feature>
<feature type="transmembrane region" description="Helical" evidence="6">
    <location>
        <begin position="98"/>
        <end position="124"/>
    </location>
</feature>
<evidence type="ECO:0000256" key="1">
    <source>
        <dbReference type="ARBA" id="ARBA00004370"/>
    </source>
</evidence>
<dbReference type="PANTHER" id="PTHR48021:SF1">
    <property type="entry name" value="GH07001P-RELATED"/>
    <property type="match status" value="1"/>
</dbReference>
<feature type="region of interest" description="Disordered" evidence="5">
    <location>
        <begin position="636"/>
        <end position="738"/>
    </location>
</feature>
<dbReference type="GO" id="GO:0022857">
    <property type="term" value="F:transmembrane transporter activity"/>
    <property type="evidence" value="ECO:0007669"/>
    <property type="project" value="InterPro"/>
</dbReference>
<protein>
    <submittedName>
        <fullName evidence="7">Facilitated trehalose transporter Tret1</fullName>
    </submittedName>
</protein>
<feature type="region of interest" description="Disordered" evidence="5">
    <location>
        <begin position="388"/>
        <end position="480"/>
    </location>
</feature>
<comment type="subcellular location">
    <subcellularLocation>
        <location evidence="1">Membrane</location>
    </subcellularLocation>
</comment>
<dbReference type="Pfam" id="PF00083">
    <property type="entry name" value="Sugar_tr"/>
    <property type="match status" value="1"/>
</dbReference>
<feature type="transmembrane region" description="Helical" evidence="6">
    <location>
        <begin position="27"/>
        <end position="51"/>
    </location>
</feature>
<dbReference type="InterPro" id="IPR036259">
    <property type="entry name" value="MFS_trans_sf"/>
</dbReference>
<name>A0A194PX65_PAPXU</name>
<feature type="compositionally biased region" description="Basic and acidic residues" evidence="5">
    <location>
        <begin position="418"/>
        <end position="438"/>
    </location>
</feature>
<evidence type="ECO:0000313" key="8">
    <source>
        <dbReference type="Proteomes" id="UP000053268"/>
    </source>
</evidence>
<feature type="compositionally biased region" description="Low complexity" evidence="5">
    <location>
        <begin position="611"/>
        <end position="623"/>
    </location>
</feature>
<keyword evidence="3 6" id="KW-1133">Transmembrane helix</keyword>
<dbReference type="Proteomes" id="UP000053268">
    <property type="component" value="Unassembled WGS sequence"/>
</dbReference>
<feature type="transmembrane region" description="Helical" evidence="6">
    <location>
        <begin position="171"/>
        <end position="190"/>
    </location>
</feature>
<dbReference type="InterPro" id="IPR050549">
    <property type="entry name" value="MFS_Trehalose_Transporter"/>
</dbReference>
<dbReference type="STRING" id="66420.A0A194PX65"/>
<dbReference type="AlphaFoldDB" id="A0A194PX65"/>
<feature type="compositionally biased region" description="Polar residues" evidence="5">
    <location>
        <begin position="693"/>
        <end position="713"/>
    </location>
</feature>
<feature type="transmembrane region" description="Helical" evidence="6">
    <location>
        <begin position="144"/>
        <end position="164"/>
    </location>
</feature>
<dbReference type="GO" id="GO:0016020">
    <property type="term" value="C:membrane"/>
    <property type="evidence" value="ECO:0007669"/>
    <property type="project" value="UniProtKB-SubCell"/>
</dbReference>
<gene>
    <name evidence="7" type="ORF">RR46_11448</name>
</gene>
<evidence type="ECO:0000313" key="7">
    <source>
        <dbReference type="EMBL" id="KPI95735.1"/>
    </source>
</evidence>
<keyword evidence="8" id="KW-1185">Reference proteome</keyword>
<evidence type="ECO:0000256" key="2">
    <source>
        <dbReference type="ARBA" id="ARBA00022692"/>
    </source>
</evidence>
<keyword evidence="2 6" id="KW-0812">Transmembrane</keyword>
<feature type="transmembrane region" description="Helical" evidence="6">
    <location>
        <begin position="230"/>
        <end position="251"/>
    </location>
</feature>
<evidence type="ECO:0000256" key="4">
    <source>
        <dbReference type="ARBA" id="ARBA00023136"/>
    </source>
</evidence>